<evidence type="ECO:0000256" key="7">
    <source>
        <dbReference type="ARBA" id="ARBA00023209"/>
    </source>
</evidence>
<evidence type="ECO:0000313" key="13">
    <source>
        <dbReference type="EMBL" id="CAG6609692.1"/>
    </source>
</evidence>
<dbReference type="Pfam" id="PF01467">
    <property type="entry name" value="CTP_transf_like"/>
    <property type="match status" value="1"/>
</dbReference>
<evidence type="ECO:0000256" key="2">
    <source>
        <dbReference type="ARBA" id="ARBA00010101"/>
    </source>
</evidence>
<evidence type="ECO:0000256" key="1">
    <source>
        <dbReference type="ARBA" id="ARBA00005189"/>
    </source>
</evidence>
<comment type="pathway">
    <text evidence="1">Lipid metabolism.</text>
</comment>
<dbReference type="GO" id="GO:0004306">
    <property type="term" value="F:ethanolamine-phosphate cytidylyltransferase activity"/>
    <property type="evidence" value="ECO:0007669"/>
    <property type="project" value="UniProtKB-EC"/>
</dbReference>
<dbReference type="InterPro" id="IPR044608">
    <property type="entry name" value="Ect1/PCYT2"/>
</dbReference>
<sequence>MSEVNGRNGVVRVWCDGCYDMVHFGHANNLRQAKALGDYLVVGVHTDEEITQHKGPPVFTSQERYKMVRGIKWVDEVVEGAPYVTTLETLDAYECDFCVHGEKSNGPPASPRQTSWVEC</sequence>
<evidence type="ECO:0000256" key="9">
    <source>
        <dbReference type="ARBA" id="ARBA00024191"/>
    </source>
</evidence>
<feature type="domain" description="Cytidyltransferase-like" evidence="12">
    <location>
        <begin position="14"/>
        <end position="103"/>
    </location>
</feature>
<dbReference type="EMBL" id="HBUF01015711">
    <property type="protein sequence ID" value="CAG6609692.1"/>
    <property type="molecule type" value="Transcribed_RNA"/>
</dbReference>
<dbReference type="GO" id="GO:0005737">
    <property type="term" value="C:cytoplasm"/>
    <property type="evidence" value="ECO:0007669"/>
    <property type="project" value="TreeGrafter"/>
</dbReference>
<name>A0A8D8LPJ9_9HEMI</name>
<keyword evidence="3" id="KW-0444">Lipid biosynthesis</keyword>
<evidence type="ECO:0000256" key="6">
    <source>
        <dbReference type="ARBA" id="ARBA00023098"/>
    </source>
</evidence>
<comment type="similarity">
    <text evidence="2">Belongs to the cytidylyltransferase family.</text>
</comment>
<proteinExistence type="inferred from homology"/>
<dbReference type="AlphaFoldDB" id="A0A8D8LPJ9"/>
<keyword evidence="5 13" id="KW-0548">Nucleotidyltransferase</keyword>
<reference evidence="13" key="1">
    <citation type="submission" date="2021-05" db="EMBL/GenBank/DDBJ databases">
        <authorList>
            <person name="Alioto T."/>
            <person name="Alioto T."/>
            <person name="Gomez Garrido J."/>
        </authorList>
    </citation>
    <scope>NUCLEOTIDE SEQUENCE</scope>
</reference>
<dbReference type="PANTHER" id="PTHR45780">
    <property type="entry name" value="ETHANOLAMINE-PHOSPHATE CYTIDYLYLTRANSFERASE"/>
    <property type="match status" value="1"/>
</dbReference>
<dbReference type="Gene3D" id="3.40.50.620">
    <property type="entry name" value="HUPs"/>
    <property type="match status" value="1"/>
</dbReference>
<dbReference type="SUPFAM" id="SSF52374">
    <property type="entry name" value="Nucleotidylyl transferase"/>
    <property type="match status" value="1"/>
</dbReference>
<keyword evidence="8" id="KW-1208">Phospholipid metabolism</keyword>
<dbReference type="PANTHER" id="PTHR45780:SF2">
    <property type="entry name" value="ETHANOLAMINE-PHOSPHATE CYTIDYLYLTRANSFERASE"/>
    <property type="match status" value="1"/>
</dbReference>
<keyword evidence="6" id="KW-0443">Lipid metabolism</keyword>
<dbReference type="UniPathway" id="UPA00558">
    <property type="reaction ID" value="UER00742"/>
</dbReference>
<comment type="pathway">
    <text evidence="9">Phospholipid metabolism; phosphatidylethanolamine biosynthesis; phosphatidylethanolamine from ethanolamine: step 2/3.</text>
</comment>
<dbReference type="InterPro" id="IPR004821">
    <property type="entry name" value="Cyt_trans-like"/>
</dbReference>
<protein>
    <recommendedName>
        <fullName evidence="10">ethanolamine-phosphate cytidylyltransferase</fullName>
        <ecNumber evidence="10">2.7.7.14</ecNumber>
    </recommendedName>
    <alternativeName>
        <fullName evidence="11">CTP:phosphoethanolamine cytidylyltransferase</fullName>
    </alternativeName>
</protein>
<evidence type="ECO:0000256" key="3">
    <source>
        <dbReference type="ARBA" id="ARBA00022516"/>
    </source>
</evidence>
<evidence type="ECO:0000259" key="12">
    <source>
        <dbReference type="Pfam" id="PF01467"/>
    </source>
</evidence>
<keyword evidence="4 13" id="KW-0808">Transferase</keyword>
<accession>A0A8D8LPJ9</accession>
<organism evidence="13">
    <name type="scientific">Cacopsylla melanoneura</name>
    <dbReference type="NCBI Taxonomy" id="428564"/>
    <lineage>
        <taxon>Eukaryota</taxon>
        <taxon>Metazoa</taxon>
        <taxon>Ecdysozoa</taxon>
        <taxon>Arthropoda</taxon>
        <taxon>Hexapoda</taxon>
        <taxon>Insecta</taxon>
        <taxon>Pterygota</taxon>
        <taxon>Neoptera</taxon>
        <taxon>Paraneoptera</taxon>
        <taxon>Hemiptera</taxon>
        <taxon>Sternorrhyncha</taxon>
        <taxon>Psylloidea</taxon>
        <taxon>Psyllidae</taxon>
        <taxon>Psyllinae</taxon>
        <taxon>Cacopsylla</taxon>
    </lineage>
</organism>
<evidence type="ECO:0000256" key="10">
    <source>
        <dbReference type="ARBA" id="ARBA00024221"/>
    </source>
</evidence>
<evidence type="ECO:0000256" key="8">
    <source>
        <dbReference type="ARBA" id="ARBA00023264"/>
    </source>
</evidence>
<evidence type="ECO:0000256" key="5">
    <source>
        <dbReference type="ARBA" id="ARBA00022695"/>
    </source>
</evidence>
<keyword evidence="7" id="KW-0594">Phospholipid biosynthesis</keyword>
<dbReference type="GO" id="GO:0006646">
    <property type="term" value="P:phosphatidylethanolamine biosynthetic process"/>
    <property type="evidence" value="ECO:0007669"/>
    <property type="project" value="UniProtKB-UniPathway"/>
</dbReference>
<evidence type="ECO:0000256" key="4">
    <source>
        <dbReference type="ARBA" id="ARBA00022679"/>
    </source>
</evidence>
<evidence type="ECO:0000256" key="11">
    <source>
        <dbReference type="ARBA" id="ARBA00031473"/>
    </source>
</evidence>
<dbReference type="InterPro" id="IPR014729">
    <property type="entry name" value="Rossmann-like_a/b/a_fold"/>
</dbReference>
<dbReference type="NCBIfam" id="TIGR00125">
    <property type="entry name" value="cyt_tran_rel"/>
    <property type="match status" value="1"/>
</dbReference>
<dbReference type="EC" id="2.7.7.14" evidence="10"/>